<evidence type="ECO:0000313" key="2">
    <source>
        <dbReference type="Proteomes" id="UP001168972"/>
    </source>
</evidence>
<proteinExistence type="predicted"/>
<comment type="caution">
    <text evidence="1">The sequence shown here is derived from an EMBL/GenBank/DDBJ whole genome shotgun (WGS) entry which is preliminary data.</text>
</comment>
<reference evidence="1" key="2">
    <citation type="submission" date="2023-03" db="EMBL/GenBank/DDBJ databases">
        <authorList>
            <person name="Inwood S.N."/>
            <person name="Skelly J.G."/>
            <person name="Guhlin J."/>
            <person name="Harrop T.W.R."/>
            <person name="Goldson S.G."/>
            <person name="Dearden P.K."/>
        </authorList>
    </citation>
    <scope>NUCLEOTIDE SEQUENCE</scope>
    <source>
        <strain evidence="1">Lincoln</strain>
        <tissue evidence="1">Whole body</tissue>
    </source>
</reference>
<sequence length="163" mass="18848">MAQALSPNIDPLEYREHLKWTKNSLNQFEAFFNGNPNRVFFRNKPRSLLSPGPHVLITPEAQCRCLGYDYYKKRRSSSAIKVNRNECLKPLQCKREGKVQFFSAPIWPLDGLSVIDGKKTSSSGNLNYTVMLQIFFDVNIKKKLWILRIKITSENTSFQSDTK</sequence>
<dbReference type="AlphaFoldDB" id="A0AA39FTB2"/>
<accession>A0AA39FTB2</accession>
<evidence type="ECO:0000313" key="1">
    <source>
        <dbReference type="EMBL" id="KAK0175141.1"/>
    </source>
</evidence>
<organism evidence="1 2">
    <name type="scientific">Microctonus hyperodae</name>
    <name type="common">Parasitoid wasp</name>
    <dbReference type="NCBI Taxonomy" id="165561"/>
    <lineage>
        <taxon>Eukaryota</taxon>
        <taxon>Metazoa</taxon>
        <taxon>Ecdysozoa</taxon>
        <taxon>Arthropoda</taxon>
        <taxon>Hexapoda</taxon>
        <taxon>Insecta</taxon>
        <taxon>Pterygota</taxon>
        <taxon>Neoptera</taxon>
        <taxon>Endopterygota</taxon>
        <taxon>Hymenoptera</taxon>
        <taxon>Apocrita</taxon>
        <taxon>Ichneumonoidea</taxon>
        <taxon>Braconidae</taxon>
        <taxon>Euphorinae</taxon>
        <taxon>Microctonus</taxon>
    </lineage>
</organism>
<dbReference type="Proteomes" id="UP001168972">
    <property type="component" value="Unassembled WGS sequence"/>
</dbReference>
<name>A0AA39FTB2_MICHY</name>
<protein>
    <submittedName>
        <fullName evidence="1">Uncharacterized protein</fullName>
    </submittedName>
</protein>
<reference evidence="1" key="1">
    <citation type="journal article" date="2023" name="bioRxiv">
        <title>Scaffold-level genome assemblies of two parasitoid biocontrol wasps reveal the parthenogenesis mechanism and an associated novel virus.</title>
        <authorList>
            <person name="Inwood S."/>
            <person name="Skelly J."/>
            <person name="Guhlin J."/>
            <person name="Harrop T."/>
            <person name="Goldson S."/>
            <person name="Dearden P."/>
        </authorList>
    </citation>
    <scope>NUCLEOTIDE SEQUENCE</scope>
    <source>
        <strain evidence="1">Lincoln</strain>
        <tissue evidence="1">Whole body</tissue>
    </source>
</reference>
<keyword evidence="2" id="KW-1185">Reference proteome</keyword>
<gene>
    <name evidence="1" type="ORF">PV327_008918</name>
</gene>
<dbReference type="EMBL" id="JAQQBR010000005">
    <property type="protein sequence ID" value="KAK0175141.1"/>
    <property type="molecule type" value="Genomic_DNA"/>
</dbReference>